<gene>
    <name evidence="1" type="ORF">BASA50_001083</name>
</gene>
<reference evidence="1 2" key="1">
    <citation type="submission" date="2021-02" db="EMBL/GenBank/DDBJ databases">
        <title>Variation within the Batrachochytrium salamandrivorans European outbreak.</title>
        <authorList>
            <person name="Kelly M."/>
            <person name="Pasmans F."/>
            <person name="Shea T.P."/>
            <person name="Munoz J.F."/>
            <person name="Carranza S."/>
            <person name="Cuomo C.A."/>
            <person name="Martel A."/>
        </authorList>
    </citation>
    <scope>NUCLEOTIDE SEQUENCE [LARGE SCALE GENOMIC DNA]</scope>
    <source>
        <strain evidence="1 2">AMFP18/2</strain>
    </source>
</reference>
<accession>A0ABQ8ERJ8</accession>
<sequence length="842" mass="92594">MAMDYGSGAAPNGATGMDGYAIASAQATRAQLQPIFPSATIGITPIVGQNDVRDEIFSLQDATQLLKFAQANSWISLLSFWSINRDTSVFSSALYASSGIKQNMFDFANIMSAYETSTPTTPVVIPSTPFTPPAPKLPLPNIPGMYNWPALVFALTVDTTGPNAVNLATMSNTAGTSMYNLGYMIADATNSPSWGGLHSLSDSWYLSQIQQIRNFGGDVMISFGGPNGQELAQVITSASKLKTQYQNVIDSYSISWLDFNLQGASLLDQASIDVRNVALRGLQTVFPNLRITCTLPATPTGQSSDAMYVLTSAYNAGVRVDVANVLAIPSNTGITLDPAVTLCAHTINAVQAAYTQAKATGLAYFSMGTTPVIGTEEYADATFSANDAIQILLFAQSNTWVTLCVDLNCKYRCGIPNHQRPVRGWVKMAENTPSLADAHIVRTYPNDYAPSDTESEGEAQFEVEVEDEEQNSVSTRFEQNQLYMDRQITAPSGETSAWVLEPQTWKTTEGTDVVLIRKPTASNLSHRLLNPFIYRNIQNVGTLDDLATLLDTPDDWEVRYNQVVDNGYIIDQMNRFRNLPDDALESYIQCRFIALVNIVAGGLHVHIDPGSKTKIIVGGILARYQYDLRSKTDPHFLDTEGRNLIASEATTHRTFPPGEMWYHSSRGIQVLSALYAFNCPTFLFTQKQWKLFVENKGRNAILTFPYNDNDDHTPHVNSSLVYPMGTTFLKAITICLLSRRFSLEESMKTATLDESVPQINETPEKTVIKPKDFDTSDKSTIQSARLQQAARLESGKKTPSFVSGYANGQPIYTTVRVVPQDIVAGIEDEIAIQERKEYQKAN</sequence>
<name>A0ABQ8ERJ8_9FUNG</name>
<keyword evidence="2" id="KW-1185">Reference proteome</keyword>
<dbReference type="InterPro" id="IPR052750">
    <property type="entry name" value="GH18_Chitinase"/>
</dbReference>
<dbReference type="SUPFAM" id="SSF51445">
    <property type="entry name" value="(Trans)glycosidases"/>
    <property type="match status" value="1"/>
</dbReference>
<dbReference type="PANTHER" id="PTHR42976">
    <property type="entry name" value="BIFUNCTIONAL CHITINASE/LYSOZYME-RELATED"/>
    <property type="match status" value="1"/>
</dbReference>
<dbReference type="Proteomes" id="UP001648503">
    <property type="component" value="Unassembled WGS sequence"/>
</dbReference>
<dbReference type="EMBL" id="JAFCIX010000580">
    <property type="protein sequence ID" value="KAH6585474.1"/>
    <property type="molecule type" value="Genomic_DNA"/>
</dbReference>
<dbReference type="InterPro" id="IPR017853">
    <property type="entry name" value="GH"/>
</dbReference>
<organism evidence="1 2">
    <name type="scientific">Batrachochytrium salamandrivorans</name>
    <dbReference type="NCBI Taxonomy" id="1357716"/>
    <lineage>
        <taxon>Eukaryota</taxon>
        <taxon>Fungi</taxon>
        <taxon>Fungi incertae sedis</taxon>
        <taxon>Chytridiomycota</taxon>
        <taxon>Chytridiomycota incertae sedis</taxon>
        <taxon>Chytridiomycetes</taxon>
        <taxon>Rhizophydiales</taxon>
        <taxon>Rhizophydiales incertae sedis</taxon>
        <taxon>Batrachochytrium</taxon>
    </lineage>
</organism>
<evidence type="ECO:0000313" key="2">
    <source>
        <dbReference type="Proteomes" id="UP001648503"/>
    </source>
</evidence>
<dbReference type="Gene3D" id="3.20.20.80">
    <property type="entry name" value="Glycosidases"/>
    <property type="match status" value="2"/>
</dbReference>
<dbReference type="PANTHER" id="PTHR42976:SF1">
    <property type="entry name" value="GH18 DOMAIN-CONTAINING PROTEIN-RELATED"/>
    <property type="match status" value="1"/>
</dbReference>
<proteinExistence type="predicted"/>
<protein>
    <recommendedName>
        <fullName evidence="3">Chitinase</fullName>
    </recommendedName>
</protein>
<evidence type="ECO:0000313" key="1">
    <source>
        <dbReference type="EMBL" id="KAH6585474.1"/>
    </source>
</evidence>
<comment type="caution">
    <text evidence="1">The sequence shown here is derived from an EMBL/GenBank/DDBJ whole genome shotgun (WGS) entry which is preliminary data.</text>
</comment>
<evidence type="ECO:0008006" key="3">
    <source>
        <dbReference type="Google" id="ProtNLM"/>
    </source>
</evidence>